<name>A0A0C2CZ08_9BACT</name>
<accession>A0A0C2CZ08</accession>
<keyword evidence="2" id="KW-0813">Transport</keyword>
<gene>
    <name evidence="12" type="ORF">DB30_06252</name>
</gene>
<dbReference type="Gene3D" id="2.30.42.10">
    <property type="match status" value="1"/>
</dbReference>
<feature type="region of interest" description="Disordered" evidence="9">
    <location>
        <begin position="1"/>
        <end position="39"/>
    </location>
</feature>
<evidence type="ECO:0000256" key="1">
    <source>
        <dbReference type="ARBA" id="ARBA00004533"/>
    </source>
</evidence>
<reference evidence="12 13" key="1">
    <citation type="submission" date="2014-12" db="EMBL/GenBank/DDBJ databases">
        <title>Genome assembly of Enhygromyxa salina DSM 15201.</title>
        <authorList>
            <person name="Sharma G."/>
            <person name="Subramanian S."/>
        </authorList>
    </citation>
    <scope>NUCLEOTIDE SEQUENCE [LARGE SCALE GENOMIC DNA]</scope>
    <source>
        <strain evidence="12 13">DSM 15201</strain>
    </source>
</reference>
<dbReference type="NCBIfam" id="NF041515">
    <property type="entry name" value="GspC_delta"/>
    <property type="match status" value="1"/>
</dbReference>
<dbReference type="InterPro" id="IPR041489">
    <property type="entry name" value="PDZ_6"/>
</dbReference>
<keyword evidence="3" id="KW-1003">Cell membrane</keyword>
<evidence type="ECO:0000259" key="11">
    <source>
        <dbReference type="Pfam" id="PF17820"/>
    </source>
</evidence>
<dbReference type="GO" id="GO:0005886">
    <property type="term" value="C:plasma membrane"/>
    <property type="evidence" value="ECO:0007669"/>
    <property type="project" value="UniProtKB-SubCell"/>
</dbReference>
<evidence type="ECO:0000259" key="10">
    <source>
        <dbReference type="Pfam" id="PF11356"/>
    </source>
</evidence>
<evidence type="ECO:0000256" key="5">
    <source>
        <dbReference type="ARBA" id="ARBA00022692"/>
    </source>
</evidence>
<dbReference type="Pfam" id="PF17820">
    <property type="entry name" value="PDZ_6"/>
    <property type="match status" value="1"/>
</dbReference>
<dbReference type="InterPro" id="IPR024961">
    <property type="entry name" value="T2SS_GspC_N"/>
</dbReference>
<evidence type="ECO:0000256" key="2">
    <source>
        <dbReference type="ARBA" id="ARBA00022448"/>
    </source>
</evidence>
<evidence type="ECO:0000256" key="3">
    <source>
        <dbReference type="ARBA" id="ARBA00022475"/>
    </source>
</evidence>
<sequence length="309" mass="33133">MLLDVSDVGQAASEDEQSDEDEESDEDDDESPESLAAKQRASINDKALAAMADKGTLKQTSAETIVDHNMFCPTCVPIEEQPLLAAADAQFTGEAASPLRLQLLATMESDDPTWSMATIRDLDSNSLGPYTANDQVRPGVTILAVERGRVVLLNQGRREFISLGDEPPPPAPIKPAAPAPTAKPNGRSSVALDGAEQAIDCANENSCTVDRKFVDQLMKNPQQLMTQARMYPVTQDGETHGFRVSGVRKGSLATMIGLENGDVVSEINGSKLGTIDDALAMYQKLRRANHLSVTVQRGGAVITKEISIK</sequence>
<protein>
    <submittedName>
        <fullName evidence="12">General secretion pathway protein C</fullName>
    </submittedName>
</protein>
<keyword evidence="7" id="KW-1133">Transmembrane helix</keyword>
<proteinExistence type="predicted"/>
<feature type="region of interest" description="Disordered" evidence="9">
    <location>
        <begin position="161"/>
        <end position="189"/>
    </location>
</feature>
<feature type="domain" description="Type II secretion system protein GspC N-terminal" evidence="10">
    <location>
        <begin position="42"/>
        <end position="162"/>
    </location>
</feature>
<dbReference type="Gene3D" id="2.30.30.830">
    <property type="match status" value="1"/>
</dbReference>
<feature type="compositionally biased region" description="Acidic residues" evidence="9">
    <location>
        <begin position="13"/>
        <end position="32"/>
    </location>
</feature>
<dbReference type="AlphaFoldDB" id="A0A0C2CZ08"/>
<evidence type="ECO:0000256" key="6">
    <source>
        <dbReference type="ARBA" id="ARBA00022927"/>
    </source>
</evidence>
<organism evidence="12 13">
    <name type="scientific">Enhygromyxa salina</name>
    <dbReference type="NCBI Taxonomy" id="215803"/>
    <lineage>
        <taxon>Bacteria</taxon>
        <taxon>Pseudomonadati</taxon>
        <taxon>Myxococcota</taxon>
        <taxon>Polyangia</taxon>
        <taxon>Nannocystales</taxon>
        <taxon>Nannocystaceae</taxon>
        <taxon>Enhygromyxa</taxon>
    </lineage>
</organism>
<comment type="subcellular location">
    <subcellularLocation>
        <location evidence="1">Cell inner membrane</location>
    </subcellularLocation>
</comment>
<feature type="compositionally biased region" description="Pro residues" evidence="9">
    <location>
        <begin position="166"/>
        <end position="178"/>
    </location>
</feature>
<dbReference type="Proteomes" id="UP000031599">
    <property type="component" value="Unassembled WGS sequence"/>
</dbReference>
<keyword evidence="8" id="KW-0472">Membrane</keyword>
<evidence type="ECO:0000256" key="7">
    <source>
        <dbReference type="ARBA" id="ARBA00022989"/>
    </source>
</evidence>
<evidence type="ECO:0000256" key="9">
    <source>
        <dbReference type="SAM" id="MobiDB-lite"/>
    </source>
</evidence>
<evidence type="ECO:0000256" key="8">
    <source>
        <dbReference type="ARBA" id="ARBA00023136"/>
    </source>
</evidence>
<keyword evidence="5" id="KW-0812">Transmembrane</keyword>
<dbReference type="InterPro" id="IPR036034">
    <property type="entry name" value="PDZ_sf"/>
</dbReference>
<dbReference type="SUPFAM" id="SSF50156">
    <property type="entry name" value="PDZ domain-like"/>
    <property type="match status" value="1"/>
</dbReference>
<keyword evidence="4" id="KW-0997">Cell inner membrane</keyword>
<dbReference type="GO" id="GO:0015031">
    <property type="term" value="P:protein transport"/>
    <property type="evidence" value="ECO:0007669"/>
    <property type="project" value="UniProtKB-KW"/>
</dbReference>
<comment type="caution">
    <text evidence="12">The sequence shown here is derived from an EMBL/GenBank/DDBJ whole genome shotgun (WGS) entry which is preliminary data.</text>
</comment>
<dbReference type="EMBL" id="JMCC02000064">
    <property type="protein sequence ID" value="KIG14870.1"/>
    <property type="molecule type" value="Genomic_DNA"/>
</dbReference>
<evidence type="ECO:0000313" key="13">
    <source>
        <dbReference type="Proteomes" id="UP000031599"/>
    </source>
</evidence>
<keyword evidence="6" id="KW-0653">Protein transport</keyword>
<evidence type="ECO:0000256" key="4">
    <source>
        <dbReference type="ARBA" id="ARBA00022519"/>
    </source>
</evidence>
<feature type="domain" description="PDZ" evidence="11">
    <location>
        <begin position="244"/>
        <end position="296"/>
    </location>
</feature>
<dbReference type="Pfam" id="PF11356">
    <property type="entry name" value="T2SSC"/>
    <property type="match status" value="1"/>
</dbReference>
<evidence type="ECO:0000313" key="12">
    <source>
        <dbReference type="EMBL" id="KIG14870.1"/>
    </source>
</evidence>